<comment type="caution">
    <text evidence="3">The sequence shown here is derived from an EMBL/GenBank/DDBJ whole genome shotgun (WGS) entry which is preliminary data.</text>
</comment>
<dbReference type="Pfam" id="PF03724">
    <property type="entry name" value="META"/>
    <property type="match status" value="1"/>
</dbReference>
<feature type="domain" description="DUF306" evidence="2">
    <location>
        <begin position="36"/>
        <end position="135"/>
    </location>
</feature>
<evidence type="ECO:0000256" key="1">
    <source>
        <dbReference type="SAM" id="SignalP"/>
    </source>
</evidence>
<evidence type="ECO:0000259" key="2">
    <source>
        <dbReference type="Pfam" id="PF03724"/>
    </source>
</evidence>
<evidence type="ECO:0000313" key="3">
    <source>
        <dbReference type="EMBL" id="TLM96887.1"/>
    </source>
</evidence>
<dbReference type="PANTHER" id="PTHR35535">
    <property type="entry name" value="HEAT SHOCK PROTEIN HSLJ"/>
    <property type="match status" value="1"/>
</dbReference>
<dbReference type="InterPro" id="IPR038670">
    <property type="entry name" value="HslJ-like_sf"/>
</dbReference>
<protein>
    <submittedName>
        <fullName evidence="3">META domain-containing protein</fullName>
    </submittedName>
</protein>
<proteinExistence type="predicted"/>
<dbReference type="OrthoDB" id="5348860at2"/>
<dbReference type="InterPro" id="IPR053147">
    <property type="entry name" value="Hsp_HslJ-like"/>
</dbReference>
<evidence type="ECO:0000313" key="4">
    <source>
        <dbReference type="Proteomes" id="UP000305517"/>
    </source>
</evidence>
<gene>
    <name evidence="3" type="ORF">FDY95_02525</name>
</gene>
<reference evidence="3 4" key="1">
    <citation type="submission" date="2019-05" db="EMBL/GenBank/DDBJ databases">
        <title>Hymenobacter edaphi sp. nov., isolated from abandoned arsenic-contaminated farmland soil.</title>
        <authorList>
            <person name="Nie L."/>
        </authorList>
    </citation>
    <scope>NUCLEOTIDE SEQUENCE [LARGE SCALE GENOMIC DNA]</scope>
    <source>
        <strain evidence="3 4">1-3-3-8</strain>
    </source>
</reference>
<dbReference type="AlphaFoldDB" id="A0A5R8WWH5"/>
<dbReference type="InterPro" id="IPR005184">
    <property type="entry name" value="DUF306_Meta_HslJ"/>
</dbReference>
<dbReference type="PANTHER" id="PTHR35535:SF1">
    <property type="entry name" value="HEAT SHOCK PROTEIN HSLJ"/>
    <property type="match status" value="1"/>
</dbReference>
<keyword evidence="1" id="KW-0732">Signal</keyword>
<feature type="chain" id="PRO_5024316237" evidence="1">
    <location>
        <begin position="22"/>
        <end position="154"/>
    </location>
</feature>
<keyword evidence="4" id="KW-1185">Reference proteome</keyword>
<name>A0A5R8WWH5_9BACT</name>
<dbReference type="PROSITE" id="PS51257">
    <property type="entry name" value="PROKAR_LIPOPROTEIN"/>
    <property type="match status" value="1"/>
</dbReference>
<dbReference type="EMBL" id="VAJM01000001">
    <property type="protein sequence ID" value="TLM96887.1"/>
    <property type="molecule type" value="Genomic_DNA"/>
</dbReference>
<accession>A0A5R8WWH5</accession>
<dbReference type="RefSeq" id="WP_138075133.1">
    <property type="nucleotide sequence ID" value="NZ_VAJM01000001.1"/>
</dbReference>
<dbReference type="Gene3D" id="2.40.128.270">
    <property type="match status" value="1"/>
</dbReference>
<feature type="signal peptide" evidence="1">
    <location>
        <begin position="1"/>
        <end position="21"/>
    </location>
</feature>
<dbReference type="Proteomes" id="UP000305517">
    <property type="component" value="Unassembled WGS sequence"/>
</dbReference>
<sequence length="154" mass="16656">MIPAYFRLLAAGLLLSACQTAGPAAQTGASPTTPPAPLRNTRWVLRQLGSEAVTVPAEGREADLLLRTEDTRVQGNAGCNRFSGTYEQPTPEQVRFSKLLSTKMACPALDTETRFMGALGQISYFRIVGDTLRLYAGPPAETAPLLRLEAVYTR</sequence>
<organism evidence="3 4">
    <name type="scientific">Hymenobacter jeollabukensis</name>
    <dbReference type="NCBI Taxonomy" id="2025313"/>
    <lineage>
        <taxon>Bacteria</taxon>
        <taxon>Pseudomonadati</taxon>
        <taxon>Bacteroidota</taxon>
        <taxon>Cytophagia</taxon>
        <taxon>Cytophagales</taxon>
        <taxon>Hymenobacteraceae</taxon>
        <taxon>Hymenobacter</taxon>
    </lineage>
</organism>